<dbReference type="PANTHER" id="PTHR31543:SF0">
    <property type="entry name" value="DYNEIN REGULATORY COMPLEX SUBUNIT 4"/>
    <property type="match status" value="1"/>
</dbReference>
<organism evidence="13">
    <name type="scientific">Cyprideis torosa</name>
    <dbReference type="NCBI Taxonomy" id="163714"/>
    <lineage>
        <taxon>Eukaryota</taxon>
        <taxon>Metazoa</taxon>
        <taxon>Ecdysozoa</taxon>
        <taxon>Arthropoda</taxon>
        <taxon>Crustacea</taxon>
        <taxon>Oligostraca</taxon>
        <taxon>Ostracoda</taxon>
        <taxon>Podocopa</taxon>
        <taxon>Podocopida</taxon>
        <taxon>Cytherocopina</taxon>
        <taxon>Cytheroidea</taxon>
        <taxon>Cytherideidae</taxon>
        <taxon>Cyprideis</taxon>
    </lineage>
</organism>
<dbReference type="GO" id="GO:0048870">
    <property type="term" value="P:cell motility"/>
    <property type="evidence" value="ECO:0007669"/>
    <property type="project" value="InterPro"/>
</dbReference>
<evidence type="ECO:0000256" key="8">
    <source>
        <dbReference type="ARBA" id="ARBA00023054"/>
    </source>
</evidence>
<dbReference type="AlphaFoldDB" id="A0A7R8WJM6"/>
<keyword evidence="7" id="KW-0282">Flagellum</keyword>
<dbReference type="InterPro" id="IPR039308">
    <property type="entry name" value="GAS8"/>
</dbReference>
<reference evidence="13" key="1">
    <citation type="submission" date="2020-11" db="EMBL/GenBank/DDBJ databases">
        <authorList>
            <person name="Tran Van P."/>
        </authorList>
    </citation>
    <scope>NUCLEOTIDE SEQUENCE</scope>
</reference>
<accession>A0A7R8WJM6</accession>
<evidence type="ECO:0000256" key="4">
    <source>
        <dbReference type="ARBA" id="ARBA00021301"/>
    </source>
</evidence>
<evidence type="ECO:0000256" key="10">
    <source>
        <dbReference type="ARBA" id="ARBA00023212"/>
    </source>
</evidence>
<dbReference type="GO" id="GO:0008017">
    <property type="term" value="F:microtubule binding"/>
    <property type="evidence" value="ECO:0007669"/>
    <property type="project" value="InterPro"/>
</dbReference>
<evidence type="ECO:0000256" key="7">
    <source>
        <dbReference type="ARBA" id="ARBA00022846"/>
    </source>
</evidence>
<dbReference type="GO" id="GO:0005794">
    <property type="term" value="C:Golgi apparatus"/>
    <property type="evidence" value="ECO:0007669"/>
    <property type="project" value="TreeGrafter"/>
</dbReference>
<evidence type="ECO:0000256" key="3">
    <source>
        <dbReference type="ARBA" id="ARBA00009859"/>
    </source>
</evidence>
<comment type="similarity">
    <text evidence="3">Belongs to the DRC4 family.</text>
</comment>
<sequence>MPPKKAAAAKTKKRKGGSGRQPVAIDGLPIGEMSREQVEDLVYRLKMELDREREERNYYQIERDKVQSFWDITKQELASTRAELRNKGREGENAEEVFGKELQEQKQRMHYLSFDQSRMLMEQRAAEVRKLKAEQDLRREKEGKLIAEIRLLKNQVEEKEAAYFSELRQQQLKHTNELTAVKKRFELEAQEIERRWIARFEELESESELEKQTELNQMEEKKNAQIQTLIEKHEKAFLDLKSYYNDITINNLALINTLKEQISDMKIKEEQMDKKVTRLQAENEKLAEPMRQAESQVADLRKMVSSLEREKGALKSAEEQVNALRRTVGQLKWQKDMLEERFSTLERERDDLHKRLVAVVSQVQQRSSFKNLLLERQVKTLGEDLEKREAQLNEVLTTSPGSRDITVRVEDIFDNKNSQIRDLKMQIARACKRYNEFLREVQTKGICLEKGELNPGHLGGEVDPGEP</sequence>
<dbReference type="GO" id="GO:0031514">
    <property type="term" value="C:motile cilium"/>
    <property type="evidence" value="ECO:0007669"/>
    <property type="project" value="UniProtKB-SubCell"/>
</dbReference>
<evidence type="ECO:0000313" key="13">
    <source>
        <dbReference type="EMBL" id="CAD7232974.1"/>
    </source>
</evidence>
<evidence type="ECO:0000256" key="6">
    <source>
        <dbReference type="ARBA" id="ARBA00022701"/>
    </source>
</evidence>
<proteinExistence type="inferred from homology"/>
<dbReference type="InterPro" id="IPR025593">
    <property type="entry name" value="GAS8_dom"/>
</dbReference>
<keyword evidence="11" id="KW-0966">Cell projection</keyword>
<gene>
    <name evidence="13" type="ORF">CTOB1V02_LOCUS10799</name>
</gene>
<keyword evidence="9" id="KW-0969">Cilium</keyword>
<keyword evidence="10" id="KW-0206">Cytoskeleton</keyword>
<evidence type="ECO:0000256" key="1">
    <source>
        <dbReference type="ARBA" id="ARBA00004230"/>
    </source>
</evidence>
<evidence type="ECO:0000256" key="5">
    <source>
        <dbReference type="ARBA" id="ARBA00022490"/>
    </source>
</evidence>
<dbReference type="OrthoDB" id="275583at2759"/>
<keyword evidence="8" id="KW-0175">Coiled coil</keyword>
<evidence type="ECO:0000256" key="2">
    <source>
        <dbReference type="ARBA" id="ARBA00004245"/>
    </source>
</evidence>
<evidence type="ECO:0000256" key="12">
    <source>
        <dbReference type="ARBA" id="ARBA00031568"/>
    </source>
</evidence>
<dbReference type="GO" id="GO:0005874">
    <property type="term" value="C:microtubule"/>
    <property type="evidence" value="ECO:0007669"/>
    <property type="project" value="UniProtKB-KW"/>
</dbReference>
<name>A0A7R8WJM6_9CRUS</name>
<dbReference type="GO" id="GO:0031267">
    <property type="term" value="F:small GTPase binding"/>
    <property type="evidence" value="ECO:0007669"/>
    <property type="project" value="InterPro"/>
</dbReference>
<keyword evidence="6" id="KW-0493">Microtubule</keyword>
<dbReference type="Pfam" id="PF13851">
    <property type="entry name" value="GAS"/>
    <property type="match status" value="1"/>
</dbReference>
<comment type="subcellular location">
    <subcellularLocation>
        <location evidence="1">Cell projection</location>
        <location evidence="1">Cilium</location>
        <location evidence="1">Flagellum</location>
    </subcellularLocation>
    <subcellularLocation>
        <location evidence="2">Cytoplasm</location>
        <location evidence="2">Cytoskeleton</location>
    </subcellularLocation>
</comment>
<protein>
    <recommendedName>
        <fullName evidence="4">Dynein regulatory complex subunit 4</fullName>
    </recommendedName>
    <alternativeName>
        <fullName evidence="12">Growth arrest-specific protein 8</fullName>
    </alternativeName>
</protein>
<dbReference type="PANTHER" id="PTHR31543">
    <property type="entry name" value="DYNEIN REGULATORY COMPLEX SUBUNIT 4"/>
    <property type="match status" value="1"/>
</dbReference>
<dbReference type="EMBL" id="OB665430">
    <property type="protein sequence ID" value="CAD7232974.1"/>
    <property type="molecule type" value="Genomic_DNA"/>
</dbReference>
<keyword evidence="5" id="KW-0963">Cytoplasm</keyword>
<dbReference type="Gene3D" id="1.10.287.1490">
    <property type="match status" value="1"/>
</dbReference>
<evidence type="ECO:0000256" key="11">
    <source>
        <dbReference type="ARBA" id="ARBA00023273"/>
    </source>
</evidence>
<evidence type="ECO:0000256" key="9">
    <source>
        <dbReference type="ARBA" id="ARBA00023069"/>
    </source>
</evidence>